<dbReference type="PANTHER" id="PTHR32166">
    <property type="entry name" value="OSJNBA0013A04.12 PROTEIN"/>
    <property type="match status" value="1"/>
</dbReference>
<keyword evidence="5" id="KW-0238">DNA-binding</keyword>
<protein>
    <recommendedName>
        <fullName evidence="9">BED-type domain-containing protein</fullName>
    </recommendedName>
</protein>
<dbReference type="InterPro" id="IPR007021">
    <property type="entry name" value="DUF659"/>
</dbReference>
<evidence type="ECO:0000259" key="9">
    <source>
        <dbReference type="PROSITE" id="PS50808"/>
    </source>
</evidence>
<feature type="domain" description="BED-type" evidence="9">
    <location>
        <begin position="58"/>
        <end position="113"/>
    </location>
</feature>
<evidence type="ECO:0000256" key="3">
    <source>
        <dbReference type="ARBA" id="ARBA00022771"/>
    </source>
</evidence>
<proteinExistence type="predicted"/>
<evidence type="ECO:0000256" key="2">
    <source>
        <dbReference type="ARBA" id="ARBA00022723"/>
    </source>
</evidence>
<evidence type="ECO:0000256" key="6">
    <source>
        <dbReference type="ARBA" id="ARBA00023242"/>
    </source>
</evidence>
<sequence length="714" mass="81717">MHRRPSTESCSSPLAWRLGTGSQYCSVPEVGTARYRNSVPLGTGTRMVRNKDKAASCHRKDLAWKYSTQVDVGGSDKTYVYLKCNYCDKVVKGGVTRMKEHLSGSHKNVAPCSKVPDTIREEIKSYMNKSTTSKHLAQKQFEDRVDVGSYYGSEHSVRDSSSSMKPISSRGARGPMDHYMVDTSEDTPPTTQKMAPENAREARRRVCKDIGRFFYENAIPFNVATSPAYYNMIRSVGAFGRGFKPPTMYDLRTWILKEELESTDKSIEEIKRTWAQTGVIIMSDGWSDIKHRSLINILINNPYGAVFLRSIEASDQIKDAEFIFQLLDSIVDEVGEYLVVQIVTDNASAYKAAGKKLMEKRKHLYWTPCAAHCIDLILEKLGELPQHKNALTKAKKITKFIYNHSWVLALMRKFSKKEILRPAATRFATAYLTLESMLDARQPLEAMFTSTQWLSCAWAKKAEGKEIRKIVLNDRFWQSVLYAITTTRPLVQVLRMVDAEKKPAMGFIYNAMDEAKEMIASNLGGEEGSFREIWNIIDDRWELQLHRHLHAAGYYLNPQYQYAENKSTNPEIKLGLYHCMDRLISDATERSNADMQLVPFRNKEGFFGLQQAKDTIAKRSPVEWWIQFGDGTPDLQRFAVKVLGLTCSSSGCERNRSTYNQIHTKRRNRLSTLRLNSLVYIMYNRRLRDRNLKKKGLMDHEDPLLCEDVASDDE</sequence>
<evidence type="ECO:0000256" key="5">
    <source>
        <dbReference type="ARBA" id="ARBA00023125"/>
    </source>
</evidence>
<evidence type="ECO:0000256" key="8">
    <source>
        <dbReference type="SAM" id="MobiDB-lite"/>
    </source>
</evidence>
<dbReference type="PANTHER" id="PTHR32166:SF122">
    <property type="entry name" value="OS09G0499600 PROTEIN"/>
    <property type="match status" value="1"/>
</dbReference>
<dbReference type="Proteomes" id="UP001552299">
    <property type="component" value="Unassembled WGS sequence"/>
</dbReference>
<dbReference type="PROSITE" id="PS50808">
    <property type="entry name" value="ZF_BED"/>
    <property type="match status" value="1"/>
</dbReference>
<dbReference type="AlphaFoldDB" id="A0ABD0VJF7"/>
<organism evidence="10 11">
    <name type="scientific">Dendrobium thyrsiflorum</name>
    <name type="common">Pinecone-like raceme dendrobium</name>
    <name type="synonym">Orchid</name>
    <dbReference type="NCBI Taxonomy" id="117978"/>
    <lineage>
        <taxon>Eukaryota</taxon>
        <taxon>Viridiplantae</taxon>
        <taxon>Streptophyta</taxon>
        <taxon>Embryophyta</taxon>
        <taxon>Tracheophyta</taxon>
        <taxon>Spermatophyta</taxon>
        <taxon>Magnoliopsida</taxon>
        <taxon>Liliopsida</taxon>
        <taxon>Asparagales</taxon>
        <taxon>Orchidaceae</taxon>
        <taxon>Epidendroideae</taxon>
        <taxon>Malaxideae</taxon>
        <taxon>Dendrobiinae</taxon>
        <taxon>Dendrobium</taxon>
    </lineage>
</organism>
<dbReference type="EMBL" id="JANQDX010000004">
    <property type="protein sequence ID" value="KAL0925292.1"/>
    <property type="molecule type" value="Genomic_DNA"/>
</dbReference>
<evidence type="ECO:0000256" key="1">
    <source>
        <dbReference type="ARBA" id="ARBA00004123"/>
    </source>
</evidence>
<gene>
    <name evidence="10" type="ORF">M5K25_003613</name>
</gene>
<keyword evidence="11" id="KW-1185">Reference proteome</keyword>
<comment type="subcellular location">
    <subcellularLocation>
        <location evidence="1">Nucleus</location>
    </subcellularLocation>
</comment>
<dbReference type="SUPFAM" id="SSF53098">
    <property type="entry name" value="Ribonuclease H-like"/>
    <property type="match status" value="1"/>
</dbReference>
<dbReference type="GO" id="GO:0003677">
    <property type="term" value="F:DNA binding"/>
    <property type="evidence" value="ECO:0007669"/>
    <property type="project" value="UniProtKB-KW"/>
</dbReference>
<dbReference type="InterPro" id="IPR003656">
    <property type="entry name" value="Znf_BED"/>
</dbReference>
<dbReference type="InterPro" id="IPR012337">
    <property type="entry name" value="RNaseH-like_sf"/>
</dbReference>
<evidence type="ECO:0000256" key="7">
    <source>
        <dbReference type="PROSITE-ProRule" id="PRU00027"/>
    </source>
</evidence>
<keyword evidence="4" id="KW-0862">Zinc</keyword>
<dbReference type="Pfam" id="PF05699">
    <property type="entry name" value="Dimer_Tnp_hAT"/>
    <property type="match status" value="1"/>
</dbReference>
<dbReference type="GO" id="GO:0008270">
    <property type="term" value="F:zinc ion binding"/>
    <property type="evidence" value="ECO:0007669"/>
    <property type="project" value="UniProtKB-KW"/>
</dbReference>
<evidence type="ECO:0000256" key="4">
    <source>
        <dbReference type="ARBA" id="ARBA00022833"/>
    </source>
</evidence>
<dbReference type="Pfam" id="PF04937">
    <property type="entry name" value="DUF659"/>
    <property type="match status" value="1"/>
</dbReference>
<name>A0ABD0VJF7_DENTH</name>
<feature type="region of interest" description="Disordered" evidence="8">
    <location>
        <begin position="152"/>
        <end position="201"/>
    </location>
</feature>
<dbReference type="InterPro" id="IPR008906">
    <property type="entry name" value="HATC_C_dom"/>
</dbReference>
<dbReference type="GO" id="GO:0005634">
    <property type="term" value="C:nucleus"/>
    <property type="evidence" value="ECO:0007669"/>
    <property type="project" value="UniProtKB-SubCell"/>
</dbReference>
<evidence type="ECO:0000313" key="10">
    <source>
        <dbReference type="EMBL" id="KAL0925292.1"/>
    </source>
</evidence>
<evidence type="ECO:0000313" key="11">
    <source>
        <dbReference type="Proteomes" id="UP001552299"/>
    </source>
</evidence>
<comment type="caution">
    <text evidence="10">The sequence shown here is derived from an EMBL/GenBank/DDBJ whole genome shotgun (WGS) entry which is preliminary data.</text>
</comment>
<keyword evidence="2" id="KW-0479">Metal-binding</keyword>
<reference evidence="10 11" key="1">
    <citation type="journal article" date="2024" name="Plant Biotechnol. J.">
        <title>Dendrobium thyrsiflorum genome and its molecular insights into genes involved in important horticultural traits.</title>
        <authorList>
            <person name="Chen B."/>
            <person name="Wang J.Y."/>
            <person name="Zheng P.J."/>
            <person name="Li K.L."/>
            <person name="Liang Y.M."/>
            <person name="Chen X.F."/>
            <person name="Zhang C."/>
            <person name="Zhao X."/>
            <person name="He X."/>
            <person name="Zhang G.Q."/>
            <person name="Liu Z.J."/>
            <person name="Xu Q."/>
        </authorList>
    </citation>
    <scope>NUCLEOTIDE SEQUENCE [LARGE SCALE GENOMIC DNA]</scope>
    <source>
        <strain evidence="10">GZMU011</strain>
    </source>
</reference>
<keyword evidence="3 7" id="KW-0863">Zinc-finger</keyword>
<accession>A0ABD0VJF7</accession>
<keyword evidence="6" id="KW-0539">Nucleus</keyword>